<reference evidence="1 2" key="1">
    <citation type="submission" date="2024-05" db="EMBL/GenBank/DDBJ databases">
        <title>De novo assembly of an allotetraploid wild potato.</title>
        <authorList>
            <person name="Hosaka A.J."/>
        </authorList>
    </citation>
    <scope>NUCLEOTIDE SEQUENCE [LARGE SCALE GENOMIC DNA]</scope>
    <source>
        <tissue evidence="1">Young leaves</tissue>
    </source>
</reference>
<evidence type="ECO:0000313" key="1">
    <source>
        <dbReference type="EMBL" id="KAL3342511.1"/>
    </source>
</evidence>
<dbReference type="AlphaFoldDB" id="A0ABD2SF74"/>
<gene>
    <name evidence="1" type="ORF">AABB24_026510</name>
</gene>
<keyword evidence="2" id="KW-1185">Reference proteome</keyword>
<proteinExistence type="predicted"/>
<name>A0ABD2SF74_9SOLN</name>
<protein>
    <submittedName>
        <fullName evidence="1">Uncharacterized protein</fullName>
    </submittedName>
</protein>
<accession>A0ABD2SF74</accession>
<dbReference type="EMBL" id="JBJKTR010000015">
    <property type="protein sequence ID" value="KAL3342511.1"/>
    <property type="molecule type" value="Genomic_DNA"/>
</dbReference>
<evidence type="ECO:0000313" key="2">
    <source>
        <dbReference type="Proteomes" id="UP001627284"/>
    </source>
</evidence>
<comment type="caution">
    <text evidence="1">The sequence shown here is derived from an EMBL/GenBank/DDBJ whole genome shotgun (WGS) entry which is preliminary data.</text>
</comment>
<organism evidence="1 2">
    <name type="scientific">Solanum stoloniferum</name>
    <dbReference type="NCBI Taxonomy" id="62892"/>
    <lineage>
        <taxon>Eukaryota</taxon>
        <taxon>Viridiplantae</taxon>
        <taxon>Streptophyta</taxon>
        <taxon>Embryophyta</taxon>
        <taxon>Tracheophyta</taxon>
        <taxon>Spermatophyta</taxon>
        <taxon>Magnoliopsida</taxon>
        <taxon>eudicotyledons</taxon>
        <taxon>Gunneridae</taxon>
        <taxon>Pentapetalae</taxon>
        <taxon>asterids</taxon>
        <taxon>lamiids</taxon>
        <taxon>Solanales</taxon>
        <taxon>Solanaceae</taxon>
        <taxon>Solanoideae</taxon>
        <taxon>Solaneae</taxon>
        <taxon>Solanum</taxon>
    </lineage>
</organism>
<sequence>MLKEIGCIHAVYSSIQLIYRAGELKYKAGNRIYRLQGAKWIVYIWYTVQYTLKGTKTRPVYNNIHLVYTIGSTKKKGADLAQFCKKAQIRYFFLLPIIVYLS</sequence>
<dbReference type="Proteomes" id="UP001627284">
    <property type="component" value="Unassembled WGS sequence"/>
</dbReference>